<keyword evidence="9" id="KW-0406">Ion transport</keyword>
<dbReference type="EMBL" id="CP123384">
    <property type="protein sequence ID" value="XCC94694.1"/>
    <property type="molecule type" value="Genomic_DNA"/>
</dbReference>
<keyword evidence="3" id="KW-0813">Transport</keyword>
<evidence type="ECO:0000256" key="4">
    <source>
        <dbReference type="ARBA" id="ARBA00022452"/>
    </source>
</evidence>
<sequence length="375" mass="40464">MLTFSRRFIALAASLALLGGCALPRGAAVQSEILSQPDKAHPSFQVIKVSRANMPLIASWPRTGPEMDSNWLGTSTGVNQSVIQTGDLLEVRIWDSQENSLLTNGSEKSTILPGIEVGPNGAIFLPYVDEVFVRGLSPNVARQRIQEKLETIVPTAQVQVSLTEGRGNAIEMVGGVSKPGSFPMPSRNYKILGLFADAGGISTSLKNPLVRLIRQGATYEISARTLMQDARYNTLLLPGDTVVVEEDYRTFTGIGASSRQTLVNFPKEEINALEALSLVGGLYDVRADPTGVMVLREYSPRQLRSDGSAPNMQQVVFTFDLTSADGLFAARKFQIYPDDVVLATESPMAGLQTLLSIVNTGVSTTQRTVNVANAF</sequence>
<dbReference type="InterPro" id="IPR054765">
    <property type="entry name" value="SLBB_dom"/>
</dbReference>
<evidence type="ECO:0000259" key="16">
    <source>
        <dbReference type="Pfam" id="PF02563"/>
    </source>
</evidence>
<keyword evidence="13" id="KW-0998">Cell outer membrane</keyword>
<keyword evidence="7 15" id="KW-0732">Signal</keyword>
<evidence type="ECO:0000256" key="3">
    <source>
        <dbReference type="ARBA" id="ARBA00022448"/>
    </source>
</evidence>
<feature type="domain" description="SLBB" evidence="17">
    <location>
        <begin position="172"/>
        <end position="244"/>
    </location>
</feature>
<keyword evidence="5" id="KW-0762">Sugar transport</keyword>
<keyword evidence="8" id="KW-0625">Polysaccharide transport</keyword>
<dbReference type="GO" id="GO:0015159">
    <property type="term" value="F:polysaccharide transmembrane transporter activity"/>
    <property type="evidence" value="ECO:0007669"/>
    <property type="project" value="InterPro"/>
</dbReference>
<evidence type="ECO:0000259" key="17">
    <source>
        <dbReference type="Pfam" id="PF22461"/>
    </source>
</evidence>
<organism evidence="18">
    <name type="scientific">Alloyangia sp. H15</name>
    <dbReference type="NCBI Taxonomy" id="3029062"/>
    <lineage>
        <taxon>Bacteria</taxon>
        <taxon>Pseudomonadati</taxon>
        <taxon>Pseudomonadota</taxon>
        <taxon>Alphaproteobacteria</taxon>
        <taxon>Rhodobacterales</taxon>
        <taxon>Roseobacteraceae</taxon>
        <taxon>Alloyangia</taxon>
    </lineage>
</organism>
<feature type="chain" id="PRO_5043650095" evidence="15">
    <location>
        <begin position="28"/>
        <end position="375"/>
    </location>
</feature>
<dbReference type="Pfam" id="PF22461">
    <property type="entry name" value="SLBB_2"/>
    <property type="match status" value="1"/>
</dbReference>
<name>A0AAU8AIN5_9RHOB</name>
<evidence type="ECO:0000256" key="7">
    <source>
        <dbReference type="ARBA" id="ARBA00022729"/>
    </source>
</evidence>
<dbReference type="GO" id="GO:0009279">
    <property type="term" value="C:cell outer membrane"/>
    <property type="evidence" value="ECO:0007669"/>
    <property type="project" value="UniProtKB-SubCell"/>
</dbReference>
<evidence type="ECO:0000256" key="6">
    <source>
        <dbReference type="ARBA" id="ARBA00022692"/>
    </source>
</evidence>
<comment type="similarity">
    <text evidence="2">Belongs to the BexD/CtrA/VexA family.</text>
</comment>
<feature type="signal peptide" evidence="15">
    <location>
        <begin position="1"/>
        <end position="27"/>
    </location>
</feature>
<dbReference type="InterPro" id="IPR049712">
    <property type="entry name" value="Poly_export"/>
</dbReference>
<keyword evidence="4" id="KW-1134">Transmembrane beta strand</keyword>
<dbReference type="PANTHER" id="PTHR33619:SF3">
    <property type="entry name" value="POLYSACCHARIDE EXPORT PROTEIN GFCE-RELATED"/>
    <property type="match status" value="1"/>
</dbReference>
<keyword evidence="14" id="KW-0449">Lipoprotein</keyword>
<evidence type="ECO:0000256" key="15">
    <source>
        <dbReference type="SAM" id="SignalP"/>
    </source>
</evidence>
<keyword evidence="10" id="KW-0626">Porin</keyword>
<evidence type="ECO:0000256" key="14">
    <source>
        <dbReference type="ARBA" id="ARBA00023288"/>
    </source>
</evidence>
<dbReference type="Gene3D" id="3.10.560.10">
    <property type="entry name" value="Outer membrane lipoprotein wza domain like"/>
    <property type="match status" value="2"/>
</dbReference>
<dbReference type="GO" id="GO:0015288">
    <property type="term" value="F:porin activity"/>
    <property type="evidence" value="ECO:0007669"/>
    <property type="project" value="UniProtKB-KW"/>
</dbReference>
<accession>A0AAU8AIN5</accession>
<proteinExistence type="inferred from homology"/>
<protein>
    <submittedName>
        <fullName evidence="18">Polysaccharide export protein</fullName>
    </submittedName>
</protein>
<dbReference type="GO" id="GO:0046930">
    <property type="term" value="C:pore complex"/>
    <property type="evidence" value="ECO:0007669"/>
    <property type="project" value="UniProtKB-KW"/>
</dbReference>
<comment type="subcellular location">
    <subcellularLocation>
        <location evidence="1">Cell outer membrane</location>
        <topology evidence="1">Multi-pass membrane protein</topology>
    </subcellularLocation>
</comment>
<evidence type="ECO:0000256" key="1">
    <source>
        <dbReference type="ARBA" id="ARBA00004571"/>
    </source>
</evidence>
<dbReference type="AlphaFoldDB" id="A0AAU8AIN5"/>
<evidence type="ECO:0000256" key="5">
    <source>
        <dbReference type="ARBA" id="ARBA00022597"/>
    </source>
</evidence>
<evidence type="ECO:0000256" key="12">
    <source>
        <dbReference type="ARBA" id="ARBA00023139"/>
    </source>
</evidence>
<dbReference type="Pfam" id="PF02563">
    <property type="entry name" value="Poly_export"/>
    <property type="match status" value="1"/>
</dbReference>
<dbReference type="RefSeq" id="WP_353473521.1">
    <property type="nucleotide sequence ID" value="NZ_CP123384.1"/>
</dbReference>
<keyword evidence="12" id="KW-0564">Palmitate</keyword>
<evidence type="ECO:0000256" key="11">
    <source>
        <dbReference type="ARBA" id="ARBA00023136"/>
    </source>
</evidence>
<evidence type="ECO:0000256" key="13">
    <source>
        <dbReference type="ARBA" id="ARBA00023237"/>
    </source>
</evidence>
<dbReference type="PROSITE" id="PS51257">
    <property type="entry name" value="PROKAR_LIPOPROTEIN"/>
    <property type="match status" value="1"/>
</dbReference>
<evidence type="ECO:0000256" key="8">
    <source>
        <dbReference type="ARBA" id="ARBA00023047"/>
    </source>
</evidence>
<keyword evidence="6" id="KW-0812">Transmembrane</keyword>
<evidence type="ECO:0000256" key="9">
    <source>
        <dbReference type="ARBA" id="ARBA00023065"/>
    </source>
</evidence>
<evidence type="ECO:0000313" key="18">
    <source>
        <dbReference type="EMBL" id="XCC94694.1"/>
    </source>
</evidence>
<evidence type="ECO:0000256" key="2">
    <source>
        <dbReference type="ARBA" id="ARBA00009450"/>
    </source>
</evidence>
<dbReference type="Gene3D" id="3.30.1950.10">
    <property type="entry name" value="wza like domain"/>
    <property type="match status" value="1"/>
</dbReference>
<dbReference type="InterPro" id="IPR003715">
    <property type="entry name" value="Poly_export_N"/>
</dbReference>
<keyword evidence="11" id="KW-0472">Membrane</keyword>
<reference evidence="18" key="1">
    <citation type="submission" date="2023-02" db="EMBL/GenBank/DDBJ databases">
        <title>Description and genomic characterization of Salipiger bruguierae sp. nov., isolated from the sediment of mangrove plant Bruguiera sexangula.</title>
        <authorList>
            <person name="Long M."/>
        </authorList>
    </citation>
    <scope>NUCLEOTIDE SEQUENCE</scope>
    <source>
        <strain evidence="18">H15</strain>
    </source>
</reference>
<dbReference type="PANTHER" id="PTHR33619">
    <property type="entry name" value="POLYSACCHARIDE EXPORT PROTEIN GFCE-RELATED"/>
    <property type="match status" value="1"/>
</dbReference>
<evidence type="ECO:0000256" key="10">
    <source>
        <dbReference type="ARBA" id="ARBA00023114"/>
    </source>
</evidence>
<gene>
    <name evidence="18" type="ORF">PVT71_05605</name>
</gene>
<feature type="domain" description="Polysaccharide export protein N-terminal" evidence="16">
    <location>
        <begin position="80"/>
        <end position="162"/>
    </location>
</feature>
<dbReference type="GO" id="GO:0006811">
    <property type="term" value="P:monoatomic ion transport"/>
    <property type="evidence" value="ECO:0007669"/>
    <property type="project" value="UniProtKB-KW"/>
</dbReference>